<dbReference type="GO" id="GO:0000722">
    <property type="term" value="P:telomere maintenance via recombination"/>
    <property type="evidence" value="ECO:0007669"/>
    <property type="project" value="TreeGrafter"/>
</dbReference>
<dbReference type="GO" id="GO:0070034">
    <property type="term" value="F:telomerase RNA binding"/>
    <property type="evidence" value="ECO:0007669"/>
    <property type="project" value="TreeGrafter"/>
</dbReference>
<dbReference type="Pfam" id="PF25048">
    <property type="entry name" value="Beta-prop_TEP1_C"/>
    <property type="match status" value="1"/>
</dbReference>
<dbReference type="PROSITE" id="PS50082">
    <property type="entry name" value="WD_REPEATS_2"/>
    <property type="match status" value="7"/>
</dbReference>
<feature type="repeat" description="WD" evidence="1">
    <location>
        <begin position="392"/>
        <end position="431"/>
    </location>
</feature>
<dbReference type="PROSITE" id="PS50294">
    <property type="entry name" value="WD_REPEATS_REGION"/>
    <property type="match status" value="4"/>
</dbReference>
<accession>A0A8D0L1C8</accession>
<evidence type="ECO:0000313" key="4">
    <source>
        <dbReference type="Ensembl" id="ENSSPUP00000001454.1"/>
    </source>
</evidence>
<dbReference type="GO" id="GO:0003720">
    <property type="term" value="F:telomerase activity"/>
    <property type="evidence" value="ECO:0007669"/>
    <property type="project" value="TreeGrafter"/>
</dbReference>
<dbReference type="OMA" id="CLREISW"/>
<feature type="repeat" description="WD" evidence="1">
    <location>
        <begin position="662"/>
        <end position="693"/>
    </location>
</feature>
<dbReference type="GeneTree" id="ENSGT00940000161338"/>
<protein>
    <submittedName>
        <fullName evidence="4">Uncharacterized protein</fullName>
    </submittedName>
</protein>
<dbReference type="Pfam" id="PF00400">
    <property type="entry name" value="WD40"/>
    <property type="match status" value="5"/>
</dbReference>
<evidence type="ECO:0000313" key="5">
    <source>
        <dbReference type="Proteomes" id="UP000694392"/>
    </source>
</evidence>
<feature type="domain" description="TEP-1 C-terminal beta-propeller" evidence="3">
    <location>
        <begin position="904"/>
        <end position="976"/>
    </location>
</feature>
<dbReference type="InterPro" id="IPR015943">
    <property type="entry name" value="WD40/YVTN_repeat-like_dom_sf"/>
</dbReference>
<dbReference type="InterPro" id="IPR052652">
    <property type="entry name" value="Telomerase_Complex_Comp"/>
</dbReference>
<evidence type="ECO:0000259" key="2">
    <source>
        <dbReference type="Pfam" id="PF25047"/>
    </source>
</evidence>
<dbReference type="InterPro" id="IPR036322">
    <property type="entry name" value="WD40_repeat_dom_sf"/>
</dbReference>
<dbReference type="Pfam" id="PF25047">
    <property type="entry name" value="Beta-prop_TEP1_2nd"/>
    <property type="match status" value="1"/>
</dbReference>
<dbReference type="GO" id="GO:0005697">
    <property type="term" value="C:telomerase holoenzyme complex"/>
    <property type="evidence" value="ECO:0007669"/>
    <property type="project" value="TreeGrafter"/>
</dbReference>
<dbReference type="SMART" id="SM00320">
    <property type="entry name" value="WD40"/>
    <property type="match status" value="16"/>
</dbReference>
<dbReference type="SUPFAM" id="SSF50978">
    <property type="entry name" value="WD40 repeat-like"/>
    <property type="match status" value="2"/>
</dbReference>
<feature type="repeat" description="WD" evidence="1">
    <location>
        <begin position="222"/>
        <end position="254"/>
    </location>
</feature>
<dbReference type="Ensembl" id="ENSSPUT00000001534.1">
    <property type="protein sequence ID" value="ENSSPUP00000001454.1"/>
    <property type="gene ID" value="ENSSPUG00000001127.1"/>
</dbReference>
<dbReference type="Gene3D" id="2.130.10.10">
    <property type="entry name" value="YVTN repeat-like/Quinoprotein amine dehydrogenase"/>
    <property type="match status" value="6"/>
</dbReference>
<organism evidence="4 5">
    <name type="scientific">Sphenodon punctatus</name>
    <name type="common">Tuatara</name>
    <name type="synonym">Hatteria punctata</name>
    <dbReference type="NCBI Taxonomy" id="8508"/>
    <lineage>
        <taxon>Eukaryota</taxon>
        <taxon>Metazoa</taxon>
        <taxon>Chordata</taxon>
        <taxon>Craniata</taxon>
        <taxon>Vertebrata</taxon>
        <taxon>Euteleostomi</taxon>
        <taxon>Lepidosauria</taxon>
        <taxon>Sphenodontia</taxon>
        <taxon>Sphenodontidae</taxon>
        <taxon>Sphenodon</taxon>
    </lineage>
</organism>
<dbReference type="InterPro" id="IPR056828">
    <property type="entry name" value="Beta-prop_TEP1_C"/>
</dbReference>
<dbReference type="SUPFAM" id="SSF50998">
    <property type="entry name" value="Quinoprotein alcohol dehydrogenase-like"/>
    <property type="match status" value="1"/>
</dbReference>
<reference evidence="4" key="1">
    <citation type="submission" date="2025-08" db="UniProtKB">
        <authorList>
            <consortium name="Ensembl"/>
        </authorList>
    </citation>
    <scope>IDENTIFICATION</scope>
</reference>
<dbReference type="InterPro" id="IPR001680">
    <property type="entry name" value="WD40_rpt"/>
</dbReference>
<dbReference type="AlphaFoldDB" id="A0A8D0L1C8"/>
<evidence type="ECO:0000256" key="1">
    <source>
        <dbReference type="PROSITE-ProRule" id="PRU00221"/>
    </source>
</evidence>
<dbReference type="CDD" id="cd00200">
    <property type="entry name" value="WD40"/>
    <property type="match status" value="1"/>
</dbReference>
<feature type="domain" description="TEP-1 second beta-propeller" evidence="2">
    <location>
        <begin position="357"/>
        <end position="613"/>
    </location>
</feature>
<feature type="repeat" description="WD" evidence="1">
    <location>
        <begin position="442"/>
        <end position="483"/>
    </location>
</feature>
<proteinExistence type="predicted"/>
<dbReference type="PANTHER" id="PTHR44791:SF1">
    <property type="entry name" value="TELOMERASE PROTEIN COMPONENT 1"/>
    <property type="match status" value="1"/>
</dbReference>
<sequence>MTQLSQNPWLLLQQAANEPDSSELCVQARALGSPTGPCVLKWRNKPQTPRNTSSLTMSLSDTPTCISLAPSGSLAAVGTSKGSLHLLDVQTGQELKSLSSGCDGISTCAFLSDGTICLGAYNGRLELWGLREGCRIRGTDAHKAQITDCCVSPNCSLLATVSLDCYLKLWNSSQGQLTWEREFSCPLNCVTFHPDGQLVATGGWDATVTIVNLNSMSVAMELKGHDSSVHSLSFSPMGNVLAVGCLATFVRLWSWREAVIQATFPAHRGCVSTTHFLLEEQLLLTTGEDSKVQLWPGHLGHFWGSLGSTSLSPALCVAPNPAGTKIAVGYHADDVWVYGAPFGSEGIHCEAGKVAVPCLAWLSLVVLVGGSGDGSLRGWDLAGGVAQGLWKLQAHEGAVTGLAATKTLLASVSEDFTIRLWQVESLKQPLTADSSPSPFVVLRGHTAGVTCCAFSLDANYLATGGRDRTVHFWRLRDPQRRDPYLSHSLPFCHRDWISSCAWLGFLLLTGSSDGTVCLWEPQSGRRMAEFLGHQSPVCSVVDMALWLNKVNRVVAVGRNGTLVAWDLKGTEITQFQAHPGQVNHCACFREPGKKGIVVVTAGSDGTAQLWSPLLAGRPQSLLGHCAPVCGAAVAPSRFLTVSGDGTVWVRAVPKETGGTRDSTSHHGGVSALAWSPDGEFAMSGGEHGELVAWHRAKPVGTAKTGPHSITALTFTSPRTVLVASNSLNVWEWKLDESTNEQGAVSLTHRRQLGKVSSPVTCVGGPGPHGRLVLGLANGDVMLLPPDSGRLQSISMEAYGEQRRAVFDVSVAKEDRLLLWYDPDMPELHELKEIHLSKLVCENVDASLWSKDLDSCWFSCARIVGDSSVLLAASDGTLWTQTPSDSRAEWNKLWSPDRWHQTRIHSEKISALHVLESIIITAAHDCHVKIWDRVTMKLLGQFQCDAPILCLQPCPVQVASLLLAVGDDLGNVYFLEWGHLSD</sequence>
<feature type="repeat" description="WD" evidence="1">
    <location>
        <begin position="264"/>
        <end position="295"/>
    </location>
</feature>
<reference evidence="4" key="2">
    <citation type="submission" date="2025-09" db="UniProtKB">
        <authorList>
            <consortium name="Ensembl"/>
        </authorList>
    </citation>
    <scope>IDENTIFICATION</scope>
</reference>
<keyword evidence="1" id="KW-0853">WD repeat</keyword>
<name>A0A8D0L1C8_SPHPU</name>
<dbReference type="InterPro" id="IPR011047">
    <property type="entry name" value="Quinoprotein_ADH-like_sf"/>
</dbReference>
<evidence type="ECO:0000259" key="3">
    <source>
        <dbReference type="Pfam" id="PF25048"/>
    </source>
</evidence>
<dbReference type="PANTHER" id="PTHR44791">
    <property type="entry name" value="TELOMERASE PROTEIN COMPONENT 1 TEP1"/>
    <property type="match status" value="1"/>
</dbReference>
<keyword evidence="5" id="KW-1185">Reference proteome</keyword>
<dbReference type="InterPro" id="IPR056829">
    <property type="entry name" value="Beta-prop_TEP1_2nd"/>
</dbReference>
<dbReference type="Proteomes" id="UP000694392">
    <property type="component" value="Unplaced"/>
</dbReference>
<feature type="repeat" description="WD" evidence="1">
    <location>
        <begin position="139"/>
        <end position="180"/>
    </location>
</feature>
<feature type="repeat" description="WD" evidence="1">
    <location>
        <begin position="506"/>
        <end position="529"/>
    </location>
</feature>